<dbReference type="PANTHER" id="PTHR45774:SF3">
    <property type="entry name" value="BTB (POZ) DOMAIN-CONTAINING 2B-RELATED"/>
    <property type="match status" value="1"/>
</dbReference>
<dbReference type="InterPro" id="IPR000210">
    <property type="entry name" value="BTB/POZ_dom"/>
</dbReference>
<protein>
    <recommendedName>
        <fullName evidence="2">BTB domain-containing protein</fullName>
    </recommendedName>
</protein>
<organism evidence="3">
    <name type="scientific">Heliothis virescens</name>
    <name type="common">Tobacco budworm moth</name>
    <dbReference type="NCBI Taxonomy" id="7102"/>
    <lineage>
        <taxon>Eukaryota</taxon>
        <taxon>Metazoa</taxon>
        <taxon>Ecdysozoa</taxon>
        <taxon>Arthropoda</taxon>
        <taxon>Hexapoda</taxon>
        <taxon>Insecta</taxon>
        <taxon>Pterygota</taxon>
        <taxon>Neoptera</taxon>
        <taxon>Endopterygota</taxon>
        <taxon>Lepidoptera</taxon>
        <taxon>Glossata</taxon>
        <taxon>Ditrysia</taxon>
        <taxon>Noctuoidea</taxon>
        <taxon>Noctuidae</taxon>
        <taxon>Heliothinae</taxon>
        <taxon>Heliothis</taxon>
    </lineage>
</organism>
<name>A0A2A4J0Q3_HELVI</name>
<feature type="region of interest" description="Disordered" evidence="1">
    <location>
        <begin position="207"/>
        <end position="292"/>
    </location>
</feature>
<gene>
    <name evidence="3" type="ORF">B5V51_9825</name>
</gene>
<dbReference type="SMART" id="SM00875">
    <property type="entry name" value="BACK"/>
    <property type="match status" value="1"/>
</dbReference>
<reference evidence="3" key="1">
    <citation type="submission" date="2017-09" db="EMBL/GenBank/DDBJ databases">
        <title>Contemporary evolution of a Lepidopteran species, Heliothis virescens, in response to modern agricultural practices.</title>
        <authorList>
            <person name="Fritz M.L."/>
            <person name="Deyonke A.M."/>
            <person name="Papanicolaou A."/>
            <person name="Micinski S."/>
            <person name="Westbrook J."/>
            <person name="Gould F."/>
        </authorList>
    </citation>
    <scope>NUCLEOTIDE SEQUENCE [LARGE SCALE GENOMIC DNA]</scope>
    <source>
        <strain evidence="3">HvINT-</strain>
        <tissue evidence="3">Whole body</tissue>
    </source>
</reference>
<dbReference type="InterPro" id="IPR011705">
    <property type="entry name" value="BACK"/>
</dbReference>
<dbReference type="STRING" id="7102.A0A2A4J0Q3"/>
<sequence>MAGVPTDWQLGCVVVKQRGEYLLKSGQWSDCTFLVGAEPDQVIIAGHKLLLAMASPVFEAMFYGGMAERNDPIPILDVQPEAFRALLEYIYTDNINISSFDKACELCYGAKKYMLPHLVKECTRYLWSDLYPRNACRAYEFARLFEENVLMEKCIQIISTNTKEVLNDSSFEDVELNTVITVFSLDHLNVDSELDLFEAAVRYSKAQDKRNSERSVSPPSENGPPNEKRPKSPGTSTSKDKVVNVDSSAENSPEAVTEPQKTSENTDQPLPGPSDESKKKPVPDPKSDKPTIRRAIEKIRFLTLTPQQFAVGPARSSLLTESEAFAVLMNILSSTSDVPMPSGFSTCRVPRKQLIGDGPSSNIATLTVDTPSPVMLDQVFHQGAPSHHSCLLPYPRPTRHEENPERRHRIPIVDPMAVPRLSSIVHNASLSGLGVPDQLDRMDRHATDYNKIYCQRSIIQHTDCLNTSVLDCSVTFMVDKNICLLGVQVPTQAPSEEGDAVAGAGSYCELLYAHLLDADGARLTYTHYTSRVPFRHLLDIMFNRPVYIQRNKGYGASPTRTTPAACPSATCSTSCSTAPSIYRGTRCTLSCVGLRCLTYTHYTSRVPFRHLLDIMFNRPVYIQRNKGYGASPTRTTPAACPSATCSTSCSTAPSIYRGTRCTLSCVGLRCLTYTHYTSRVPFRHLLDIMFNRPVYIQRNKGYGASPTRTTPAACPSATCSTSCSTAPSIYRGTRCTLSCVGLRCLTYTHYTSRVPFRHLLDIMFNRPVYIQRNKGYGASPTRTTPAACPSATCSTSCSTAPSIYRGTRCTLSCVGLRCLTYTHYTSRVPFRHLLDIMFNRPVYIQRNKGYGASPTRTTPAACPSATCSTSCSTAPSIYRGTRCTLSCVGLRCLTYTHYTSRVPFRHLLDIMFNRPVYIQRNKGYGASPTRTTPAACPSATCSTSCSTAPSIYRGTRCTLSCVGLRCLTYTHYTSRVPFRHLLDIMFNRPVYIQRNKGYGASPTRTTPAACPSATCSTSCSTAPSIYRGTRCTLSCVGLRCLTYTHYTSRVPFRHLLDIMFNRPVYIQRNKGYGASPTRTTPAACPSATCSTSCSTAPSIYRGTRCTLSCVGLRCLTYTHYTSRVPFRHLLDIMFNRPVYIQRNKGYGASPTRTTPAACPSATCSTSCSTAPSIYRGTRCTLSCVGLRCLTYTHYTSRVPFRHLLDIMFNRPVYIQRNKGYGASPTRTTPAACPSATCSTSCSTAPSIYRGTRCTLSCVGLRCLTYTHYTSRVPFRHLLDIMFNRPVYIQRNKGYGASPTRTTPAACPSATCSTSCSTAPSIYRGTRCTLSCVGLRCLTYTHYTSRVPFRHLLDIMFNRPVYIQRNKVYKVGIVFNKVGWYPMGTCAQQVAAESVFFNFGIGQSSDSVRDGLIRSIIFTY</sequence>
<feature type="compositionally biased region" description="Polar residues" evidence="1">
    <location>
        <begin position="259"/>
        <end position="268"/>
    </location>
</feature>
<dbReference type="GO" id="GO:0022008">
    <property type="term" value="P:neurogenesis"/>
    <property type="evidence" value="ECO:0007669"/>
    <property type="project" value="TreeGrafter"/>
</dbReference>
<evidence type="ECO:0000313" key="3">
    <source>
        <dbReference type="EMBL" id="PCG64992.1"/>
    </source>
</evidence>
<comment type="caution">
    <text evidence="3">The sequence shown here is derived from an EMBL/GenBank/DDBJ whole genome shotgun (WGS) entry which is preliminary data.</text>
</comment>
<feature type="compositionally biased region" description="Basic and acidic residues" evidence="1">
    <location>
        <begin position="275"/>
        <end position="292"/>
    </location>
</feature>
<evidence type="ECO:0000256" key="1">
    <source>
        <dbReference type="SAM" id="MobiDB-lite"/>
    </source>
</evidence>
<dbReference type="Gene3D" id="1.25.40.420">
    <property type="match status" value="1"/>
</dbReference>
<dbReference type="PANTHER" id="PTHR45774">
    <property type="entry name" value="BTB/POZ DOMAIN-CONTAINING"/>
    <property type="match status" value="1"/>
</dbReference>
<feature type="domain" description="BTB" evidence="2">
    <location>
        <begin position="29"/>
        <end position="99"/>
    </location>
</feature>
<dbReference type="Pfam" id="PF00651">
    <property type="entry name" value="BTB"/>
    <property type="match status" value="1"/>
</dbReference>
<dbReference type="PROSITE" id="PS50097">
    <property type="entry name" value="BTB"/>
    <property type="match status" value="1"/>
</dbReference>
<dbReference type="Pfam" id="PF07707">
    <property type="entry name" value="BACK"/>
    <property type="match status" value="1"/>
</dbReference>
<dbReference type="SMART" id="SM00225">
    <property type="entry name" value="BTB"/>
    <property type="match status" value="1"/>
</dbReference>
<dbReference type="EMBL" id="NWSH01004520">
    <property type="protein sequence ID" value="PCG64992.1"/>
    <property type="molecule type" value="Genomic_DNA"/>
</dbReference>
<dbReference type="FunFam" id="3.30.710.10:FF:000169">
    <property type="entry name" value="BTB/POZ domain-containing protein 2"/>
    <property type="match status" value="1"/>
</dbReference>
<evidence type="ECO:0000259" key="2">
    <source>
        <dbReference type="PROSITE" id="PS50097"/>
    </source>
</evidence>
<dbReference type="SUPFAM" id="SSF54695">
    <property type="entry name" value="POZ domain"/>
    <property type="match status" value="1"/>
</dbReference>
<dbReference type="GO" id="GO:0000932">
    <property type="term" value="C:P-body"/>
    <property type="evidence" value="ECO:0007669"/>
    <property type="project" value="TreeGrafter"/>
</dbReference>
<accession>A0A2A4J0Q3</accession>
<dbReference type="Gene3D" id="3.30.710.10">
    <property type="entry name" value="Potassium Channel Kv1.1, Chain A"/>
    <property type="match status" value="1"/>
</dbReference>
<dbReference type="InterPro" id="IPR011333">
    <property type="entry name" value="SKP1/BTB/POZ_sf"/>
</dbReference>
<dbReference type="GO" id="GO:0005829">
    <property type="term" value="C:cytosol"/>
    <property type="evidence" value="ECO:0007669"/>
    <property type="project" value="TreeGrafter"/>
</dbReference>
<proteinExistence type="predicted"/>